<keyword evidence="1" id="KW-0812">Transmembrane</keyword>
<keyword evidence="1" id="KW-0472">Membrane</keyword>
<reference evidence="2 3" key="1">
    <citation type="submission" date="2019-02" db="EMBL/GenBank/DDBJ databases">
        <authorList>
            <person name="Lehtovirta-Morley E L."/>
        </authorList>
    </citation>
    <scope>NUCLEOTIDE SEQUENCE [LARGE SCALE GENOMIC DNA]</scope>
    <source>
        <strain evidence="2">NFRAN1</strain>
    </source>
</reference>
<dbReference type="Proteomes" id="UP000294299">
    <property type="component" value="Chromosome NFRAN"/>
</dbReference>
<sequence length="69" mass="8082">MFILNPKCDKPKKIKSNNTILIVFLDNQFKHVQFSLAIYFYVPAVYALITLVRQGRFIPFSMSKTLQLE</sequence>
<keyword evidence="3" id="KW-1185">Reference proteome</keyword>
<keyword evidence="1" id="KW-1133">Transmembrane helix</keyword>
<evidence type="ECO:0000313" key="3">
    <source>
        <dbReference type="Proteomes" id="UP000294299"/>
    </source>
</evidence>
<evidence type="ECO:0000256" key="1">
    <source>
        <dbReference type="SAM" id="Phobius"/>
    </source>
</evidence>
<evidence type="ECO:0000313" key="2">
    <source>
        <dbReference type="EMBL" id="VFJ15135.1"/>
    </source>
</evidence>
<accession>A0A484IHK4</accession>
<dbReference type="EMBL" id="LR216287">
    <property type="protein sequence ID" value="VFJ15135.1"/>
    <property type="molecule type" value="Genomic_DNA"/>
</dbReference>
<feature type="transmembrane region" description="Helical" evidence="1">
    <location>
        <begin position="34"/>
        <end position="52"/>
    </location>
</feature>
<dbReference type="KEGG" id="nfn:NFRAN_2812"/>
<organism evidence="2 3">
    <name type="scientific">Candidatus Nitrosocosmicus franklandianus</name>
    <dbReference type="NCBI Taxonomy" id="1798806"/>
    <lineage>
        <taxon>Archaea</taxon>
        <taxon>Nitrososphaerota</taxon>
        <taxon>Nitrososphaeria</taxon>
        <taxon>Nitrososphaerales</taxon>
        <taxon>Nitrososphaeraceae</taxon>
        <taxon>Candidatus Nitrosocosmicus</taxon>
    </lineage>
</organism>
<proteinExistence type="predicted"/>
<gene>
    <name evidence="2" type="ORF">NFRAN_2812</name>
</gene>
<protein>
    <submittedName>
        <fullName evidence="2">Uncharacterized protein</fullName>
    </submittedName>
</protein>
<name>A0A484IHK4_9ARCH</name>
<dbReference type="AlphaFoldDB" id="A0A484IHK4"/>